<evidence type="ECO:0000256" key="3">
    <source>
        <dbReference type="ARBA" id="ARBA00023163"/>
    </source>
</evidence>
<dbReference type="PROSITE" id="PS01124">
    <property type="entry name" value="HTH_ARAC_FAMILY_2"/>
    <property type="match status" value="1"/>
</dbReference>
<keyword evidence="1" id="KW-0805">Transcription regulation</keyword>
<dbReference type="Pfam" id="PF12833">
    <property type="entry name" value="HTH_18"/>
    <property type="match status" value="1"/>
</dbReference>
<dbReference type="InterPro" id="IPR018062">
    <property type="entry name" value="HTH_AraC-typ_CS"/>
</dbReference>
<dbReference type="RefSeq" id="WP_218144400.1">
    <property type="nucleotide sequence ID" value="NZ_FOHB01000009.1"/>
</dbReference>
<dbReference type="GO" id="GO:0003700">
    <property type="term" value="F:DNA-binding transcription factor activity"/>
    <property type="evidence" value="ECO:0007669"/>
    <property type="project" value="InterPro"/>
</dbReference>
<keyword evidence="2" id="KW-0238">DNA-binding</keyword>
<dbReference type="AlphaFoldDB" id="A0A1H9XP55"/>
<dbReference type="InterPro" id="IPR009057">
    <property type="entry name" value="Homeodomain-like_sf"/>
</dbReference>
<dbReference type="PROSITE" id="PS00041">
    <property type="entry name" value="HTH_ARAC_FAMILY_1"/>
    <property type="match status" value="1"/>
</dbReference>
<evidence type="ECO:0000256" key="2">
    <source>
        <dbReference type="ARBA" id="ARBA00023125"/>
    </source>
</evidence>
<gene>
    <name evidence="5" type="ORF">SAMN05216199_4110</name>
</gene>
<organism evidence="5 6">
    <name type="scientific">Pedococcus cremeus</name>
    <dbReference type="NCBI Taxonomy" id="587636"/>
    <lineage>
        <taxon>Bacteria</taxon>
        <taxon>Bacillati</taxon>
        <taxon>Actinomycetota</taxon>
        <taxon>Actinomycetes</taxon>
        <taxon>Micrococcales</taxon>
        <taxon>Intrasporangiaceae</taxon>
        <taxon>Pedococcus</taxon>
    </lineage>
</organism>
<dbReference type="InterPro" id="IPR046532">
    <property type="entry name" value="DUF6597"/>
</dbReference>
<dbReference type="SMART" id="SM00342">
    <property type="entry name" value="HTH_ARAC"/>
    <property type="match status" value="1"/>
</dbReference>
<dbReference type="EMBL" id="FOHB01000009">
    <property type="protein sequence ID" value="SES47587.1"/>
    <property type="molecule type" value="Genomic_DNA"/>
</dbReference>
<feature type="domain" description="HTH araC/xylS-type" evidence="4">
    <location>
        <begin position="161"/>
        <end position="259"/>
    </location>
</feature>
<dbReference type="SUPFAM" id="SSF46689">
    <property type="entry name" value="Homeodomain-like"/>
    <property type="match status" value="1"/>
</dbReference>
<sequence length="263" mass="28629">MGDEWRGILYPASLPTFTRLPAPERVAGLVRWFWIPEWNVEPGRVSRQEVIAFPACNLVVEPSVVGLAGPTTRRSSRDLTGSGWAVGALLLPAAVPQLGVEPGALRDSYVAMELPELQESVVTAMTHEGQPQDRRARAVEAFADWVQGHLAPPDDEGKLANALTRLVDEDPDMVRVGDVADALGVSVRTVQRLASRYIGVPPAAMIRRRRLQEAAQRLREQPDTELAALAAELGYADQAHLAGDFRTVLGLTPSRYRGEAAQS</sequence>
<evidence type="ECO:0000313" key="5">
    <source>
        <dbReference type="EMBL" id="SES47587.1"/>
    </source>
</evidence>
<dbReference type="Pfam" id="PF20240">
    <property type="entry name" value="DUF6597"/>
    <property type="match status" value="1"/>
</dbReference>
<dbReference type="STRING" id="587636.SAMN05216199_4110"/>
<dbReference type="InterPro" id="IPR050204">
    <property type="entry name" value="AraC_XylS_family_regulators"/>
</dbReference>
<dbReference type="Proteomes" id="UP000199019">
    <property type="component" value="Unassembled WGS sequence"/>
</dbReference>
<keyword evidence="3" id="KW-0804">Transcription</keyword>
<accession>A0A1H9XP55</accession>
<keyword evidence="6" id="KW-1185">Reference proteome</keyword>
<evidence type="ECO:0000259" key="4">
    <source>
        <dbReference type="PROSITE" id="PS01124"/>
    </source>
</evidence>
<evidence type="ECO:0000256" key="1">
    <source>
        <dbReference type="ARBA" id="ARBA00023015"/>
    </source>
</evidence>
<dbReference type="Gene3D" id="1.10.10.60">
    <property type="entry name" value="Homeodomain-like"/>
    <property type="match status" value="1"/>
</dbReference>
<dbReference type="PANTHER" id="PTHR46796">
    <property type="entry name" value="HTH-TYPE TRANSCRIPTIONAL ACTIVATOR RHAS-RELATED"/>
    <property type="match status" value="1"/>
</dbReference>
<proteinExistence type="predicted"/>
<protein>
    <submittedName>
        <fullName evidence="5">Transcriptional regulator, AraC family</fullName>
    </submittedName>
</protein>
<dbReference type="GO" id="GO:0043565">
    <property type="term" value="F:sequence-specific DNA binding"/>
    <property type="evidence" value="ECO:0007669"/>
    <property type="project" value="InterPro"/>
</dbReference>
<dbReference type="InterPro" id="IPR018060">
    <property type="entry name" value="HTH_AraC"/>
</dbReference>
<evidence type="ECO:0000313" key="6">
    <source>
        <dbReference type="Proteomes" id="UP000199019"/>
    </source>
</evidence>
<reference evidence="6" key="1">
    <citation type="submission" date="2016-10" db="EMBL/GenBank/DDBJ databases">
        <authorList>
            <person name="Varghese N."/>
            <person name="Submissions S."/>
        </authorList>
    </citation>
    <scope>NUCLEOTIDE SEQUENCE [LARGE SCALE GENOMIC DNA]</scope>
    <source>
        <strain evidence="6">CGMCC 1.6963</strain>
    </source>
</reference>
<name>A0A1H9XP55_9MICO</name>